<feature type="region of interest" description="Disordered" evidence="2">
    <location>
        <begin position="183"/>
        <end position="256"/>
    </location>
</feature>
<dbReference type="Proteomes" id="UP000241394">
    <property type="component" value="Chromosome LG6"/>
</dbReference>
<dbReference type="InterPro" id="IPR001623">
    <property type="entry name" value="DnaJ_domain"/>
</dbReference>
<feature type="region of interest" description="Disordered" evidence="2">
    <location>
        <begin position="262"/>
        <end position="281"/>
    </location>
</feature>
<organism evidence="4 5">
    <name type="scientific">Actinidia chinensis var. chinensis</name>
    <name type="common">Chinese soft-hair kiwi</name>
    <dbReference type="NCBI Taxonomy" id="1590841"/>
    <lineage>
        <taxon>Eukaryota</taxon>
        <taxon>Viridiplantae</taxon>
        <taxon>Streptophyta</taxon>
        <taxon>Embryophyta</taxon>
        <taxon>Tracheophyta</taxon>
        <taxon>Spermatophyta</taxon>
        <taxon>Magnoliopsida</taxon>
        <taxon>eudicotyledons</taxon>
        <taxon>Gunneridae</taxon>
        <taxon>Pentapetalae</taxon>
        <taxon>asterids</taxon>
        <taxon>Ericales</taxon>
        <taxon>Actinidiaceae</taxon>
        <taxon>Actinidia</taxon>
    </lineage>
</organism>
<dbReference type="SUPFAM" id="SSF46565">
    <property type="entry name" value="Chaperone J-domain"/>
    <property type="match status" value="1"/>
</dbReference>
<feature type="compositionally biased region" description="Basic and acidic residues" evidence="2">
    <location>
        <begin position="74"/>
        <end position="93"/>
    </location>
</feature>
<evidence type="ECO:0000256" key="2">
    <source>
        <dbReference type="SAM" id="MobiDB-lite"/>
    </source>
</evidence>
<gene>
    <name evidence="4" type="ORF">CEY00_Acc06421</name>
</gene>
<evidence type="ECO:0000313" key="4">
    <source>
        <dbReference type="EMBL" id="PSS28944.1"/>
    </source>
</evidence>
<reference evidence="5" key="2">
    <citation type="journal article" date="2018" name="BMC Genomics">
        <title>A manually annotated Actinidia chinensis var. chinensis (kiwifruit) genome highlights the challenges associated with draft genomes and gene prediction in plants.</title>
        <authorList>
            <person name="Pilkington S.M."/>
            <person name="Crowhurst R."/>
            <person name="Hilario E."/>
            <person name="Nardozza S."/>
            <person name="Fraser L."/>
            <person name="Peng Y."/>
            <person name="Gunaseelan K."/>
            <person name="Simpson R."/>
            <person name="Tahir J."/>
            <person name="Deroles S.C."/>
            <person name="Templeton K."/>
            <person name="Luo Z."/>
            <person name="Davy M."/>
            <person name="Cheng C."/>
            <person name="McNeilage M."/>
            <person name="Scaglione D."/>
            <person name="Liu Y."/>
            <person name="Zhang Q."/>
            <person name="Datson P."/>
            <person name="De Silva N."/>
            <person name="Gardiner S.E."/>
            <person name="Bassett H."/>
            <person name="Chagne D."/>
            <person name="McCallum J."/>
            <person name="Dzierzon H."/>
            <person name="Deng C."/>
            <person name="Wang Y.Y."/>
            <person name="Barron L."/>
            <person name="Manako K."/>
            <person name="Bowen J."/>
            <person name="Foster T.M."/>
            <person name="Erridge Z.A."/>
            <person name="Tiffin H."/>
            <person name="Waite C.N."/>
            <person name="Davies K.M."/>
            <person name="Grierson E.P."/>
            <person name="Laing W.A."/>
            <person name="Kirk R."/>
            <person name="Chen X."/>
            <person name="Wood M."/>
            <person name="Montefiori M."/>
            <person name="Brummell D.A."/>
            <person name="Schwinn K.E."/>
            <person name="Catanach A."/>
            <person name="Fullerton C."/>
            <person name="Li D."/>
            <person name="Meiyalaghan S."/>
            <person name="Nieuwenhuizen N."/>
            <person name="Read N."/>
            <person name="Prakash R."/>
            <person name="Hunter D."/>
            <person name="Zhang H."/>
            <person name="McKenzie M."/>
            <person name="Knabel M."/>
            <person name="Harris A."/>
            <person name="Allan A.C."/>
            <person name="Gleave A."/>
            <person name="Chen A."/>
            <person name="Janssen B.J."/>
            <person name="Plunkett B."/>
            <person name="Ampomah-Dwamena C."/>
            <person name="Voogd C."/>
            <person name="Leif D."/>
            <person name="Lafferty D."/>
            <person name="Souleyre E.J.F."/>
            <person name="Varkonyi-Gasic E."/>
            <person name="Gambi F."/>
            <person name="Hanley J."/>
            <person name="Yao J.L."/>
            <person name="Cheung J."/>
            <person name="David K.M."/>
            <person name="Warren B."/>
            <person name="Marsh K."/>
            <person name="Snowden K.C."/>
            <person name="Lin-Wang K."/>
            <person name="Brian L."/>
            <person name="Martinez-Sanchez M."/>
            <person name="Wang M."/>
            <person name="Ileperuma N."/>
            <person name="Macnee N."/>
            <person name="Campin R."/>
            <person name="McAtee P."/>
            <person name="Drummond R.S.M."/>
            <person name="Espley R.V."/>
            <person name="Ireland H.S."/>
            <person name="Wu R."/>
            <person name="Atkinson R.G."/>
            <person name="Karunairetnam S."/>
            <person name="Bulley S."/>
            <person name="Chunkath S."/>
            <person name="Hanley Z."/>
            <person name="Storey R."/>
            <person name="Thrimawithana A.H."/>
            <person name="Thomson S."/>
            <person name="David C."/>
            <person name="Testolin R."/>
            <person name="Huang H."/>
            <person name="Hellens R.P."/>
            <person name="Schaffer R.J."/>
        </authorList>
    </citation>
    <scope>NUCLEOTIDE SEQUENCE [LARGE SCALE GENOMIC DNA]</scope>
    <source>
        <strain evidence="5">cv. Red5</strain>
    </source>
</reference>
<name>A0A2R6RFZ2_ACTCC</name>
<keyword evidence="1" id="KW-0175">Coiled coil</keyword>
<reference evidence="4 5" key="1">
    <citation type="submission" date="2017-07" db="EMBL/GenBank/DDBJ databases">
        <title>An improved, manually edited Actinidia chinensis var. chinensis (kiwifruit) genome highlights the challenges associated with draft genomes and gene prediction in plants.</title>
        <authorList>
            <person name="Pilkington S."/>
            <person name="Crowhurst R."/>
            <person name="Hilario E."/>
            <person name="Nardozza S."/>
            <person name="Fraser L."/>
            <person name="Peng Y."/>
            <person name="Gunaseelan K."/>
            <person name="Simpson R."/>
            <person name="Tahir J."/>
            <person name="Deroles S."/>
            <person name="Templeton K."/>
            <person name="Luo Z."/>
            <person name="Davy M."/>
            <person name="Cheng C."/>
            <person name="Mcneilage M."/>
            <person name="Scaglione D."/>
            <person name="Liu Y."/>
            <person name="Zhang Q."/>
            <person name="Datson P."/>
            <person name="De Silva N."/>
            <person name="Gardiner S."/>
            <person name="Bassett H."/>
            <person name="Chagne D."/>
            <person name="Mccallum J."/>
            <person name="Dzierzon H."/>
            <person name="Deng C."/>
            <person name="Wang Y.-Y."/>
            <person name="Barron N."/>
            <person name="Manako K."/>
            <person name="Bowen J."/>
            <person name="Foster T."/>
            <person name="Erridge Z."/>
            <person name="Tiffin H."/>
            <person name="Waite C."/>
            <person name="Davies K."/>
            <person name="Grierson E."/>
            <person name="Laing W."/>
            <person name="Kirk R."/>
            <person name="Chen X."/>
            <person name="Wood M."/>
            <person name="Montefiori M."/>
            <person name="Brummell D."/>
            <person name="Schwinn K."/>
            <person name="Catanach A."/>
            <person name="Fullerton C."/>
            <person name="Li D."/>
            <person name="Meiyalaghan S."/>
            <person name="Nieuwenhuizen N."/>
            <person name="Read N."/>
            <person name="Prakash R."/>
            <person name="Hunter D."/>
            <person name="Zhang H."/>
            <person name="Mckenzie M."/>
            <person name="Knabel M."/>
            <person name="Harris A."/>
            <person name="Allan A."/>
            <person name="Chen A."/>
            <person name="Janssen B."/>
            <person name="Plunkett B."/>
            <person name="Dwamena C."/>
            <person name="Voogd C."/>
            <person name="Leif D."/>
            <person name="Lafferty D."/>
            <person name="Souleyre E."/>
            <person name="Varkonyi-Gasic E."/>
            <person name="Gambi F."/>
            <person name="Hanley J."/>
            <person name="Yao J.-L."/>
            <person name="Cheung J."/>
            <person name="David K."/>
            <person name="Warren B."/>
            <person name="Marsh K."/>
            <person name="Snowden K."/>
            <person name="Lin-Wang K."/>
            <person name="Brian L."/>
            <person name="Martinez-Sanchez M."/>
            <person name="Wang M."/>
            <person name="Ileperuma N."/>
            <person name="Macnee N."/>
            <person name="Campin R."/>
            <person name="Mcatee P."/>
            <person name="Drummond R."/>
            <person name="Espley R."/>
            <person name="Ireland H."/>
            <person name="Wu R."/>
            <person name="Atkinson R."/>
            <person name="Karunairetnam S."/>
            <person name="Bulley S."/>
            <person name="Chunkath S."/>
            <person name="Hanley Z."/>
            <person name="Storey R."/>
            <person name="Thrimawithana A."/>
            <person name="Thomson S."/>
            <person name="David C."/>
            <person name="Testolin R."/>
        </authorList>
    </citation>
    <scope>NUCLEOTIDE SEQUENCE [LARGE SCALE GENOMIC DNA]</scope>
    <source>
        <strain evidence="5">cv. Red5</strain>
        <tissue evidence="4">Young leaf</tissue>
    </source>
</reference>
<feature type="region of interest" description="Disordered" evidence="2">
    <location>
        <begin position="68"/>
        <end position="93"/>
    </location>
</feature>
<feature type="coiled-coil region" evidence="1">
    <location>
        <begin position="533"/>
        <end position="602"/>
    </location>
</feature>
<comment type="caution">
    <text evidence="4">The sequence shown here is derived from an EMBL/GenBank/DDBJ whole genome shotgun (WGS) entry which is preliminary data.</text>
</comment>
<dbReference type="InParanoid" id="A0A2R6RFZ2"/>
<dbReference type="PANTHER" id="PTHR36335">
    <property type="entry name" value="CHAPERONE DNAJ-DOMAIN SUPERFAMILY PROTEIN"/>
    <property type="match status" value="1"/>
</dbReference>
<dbReference type="AlphaFoldDB" id="A0A2R6RFZ2"/>
<dbReference type="EMBL" id="NKQK01000006">
    <property type="protein sequence ID" value="PSS28944.1"/>
    <property type="molecule type" value="Genomic_DNA"/>
</dbReference>
<feature type="region of interest" description="Disordered" evidence="2">
    <location>
        <begin position="381"/>
        <end position="410"/>
    </location>
</feature>
<evidence type="ECO:0000259" key="3">
    <source>
        <dbReference type="PROSITE" id="PS50076"/>
    </source>
</evidence>
<sequence length="673" mass="75284">MRGKGKSVGHPQSRTLCERNTLKRCKNNGRADNFVLIDVDNDNIDNIIIIDDPESIKKLQGSTVICIDDDESSDSNHHEVGEEGGGHPYDDASSSRRFGFSLNRTQNFVDAVGDECQFVHENTSPLKLSKCKRTYSGKGSTRNRYGLGPELDCGSSDNDCEFMEDSCGKLREQWEKANMKKNYDVRNGKSGRCHQATTSSLHTDTQQEDEVENLTEQHAEAQASPNSGNFRQEEDNPSPFVETGDGNLESIFNSPKKTTFSDFGLKSTQETQSSNSKVNNVNMGESFPVELPFNNTEEQTNKHVKLGSSSFLDEDDQCSGGPSLCSSHGPGNKHINLTKNFSQHKERTRPVEPCLSNPEPTVDINLGPTIGSCESCAPNTSKDTCNSSVDNEKLSSGEPSFENTKPSDEMWDNKVGAVSKETFQEGPPLRKSGIRKEKGCCQDTVKPVPQEPSLFSAPCNEAHSEPNVGARELSGECKSNHQQEEETNGLMHSEDGNVTDAIGSLIDEREKLKETDEYKRAVEEEWACRQRELQLQAEQARKLRQLRKRKNAESVRLLEMERRQKQRVEEVREIQKKDEVNMNMKEQHRAEVRKELSKLEITCRDMASLLRGLGIQVGSGVQPLPHEVRAAYKRALLSFHPDRASGSDIRQLVEAEEKFKLISRMKEKLLPAS</sequence>
<dbReference type="CDD" id="cd06257">
    <property type="entry name" value="DnaJ"/>
    <property type="match status" value="1"/>
</dbReference>
<proteinExistence type="predicted"/>
<dbReference type="Gramene" id="PSS28944">
    <property type="protein sequence ID" value="PSS28944"/>
    <property type="gene ID" value="CEY00_Acc06421"/>
</dbReference>
<dbReference type="OrthoDB" id="498970at2759"/>
<dbReference type="FunCoup" id="A0A2R6RFZ2">
    <property type="interactions" value="1852"/>
</dbReference>
<dbReference type="PROSITE" id="PS50076">
    <property type="entry name" value="DNAJ_2"/>
    <property type="match status" value="1"/>
</dbReference>
<dbReference type="PANTHER" id="PTHR36335:SF1">
    <property type="entry name" value="CHAPERONE DNAJ-DOMAIN SUPERFAMILY PROTEIN"/>
    <property type="match status" value="1"/>
</dbReference>
<protein>
    <submittedName>
        <fullName evidence="4">Bromodomain-containing protein</fullName>
    </submittedName>
</protein>
<dbReference type="InterPro" id="IPR036869">
    <property type="entry name" value="J_dom_sf"/>
</dbReference>
<feature type="domain" description="J" evidence="3">
    <location>
        <begin position="608"/>
        <end position="673"/>
    </location>
</feature>
<dbReference type="Gene3D" id="1.10.287.110">
    <property type="entry name" value="DnaJ domain"/>
    <property type="match status" value="1"/>
</dbReference>
<dbReference type="OMA" id="SPNACEM"/>
<keyword evidence="5" id="KW-1185">Reference proteome</keyword>
<evidence type="ECO:0000313" key="5">
    <source>
        <dbReference type="Proteomes" id="UP000241394"/>
    </source>
</evidence>
<accession>A0A2R6RFZ2</accession>
<evidence type="ECO:0000256" key="1">
    <source>
        <dbReference type="SAM" id="Coils"/>
    </source>
</evidence>
<feature type="compositionally biased region" description="Polar residues" evidence="2">
    <location>
        <begin position="195"/>
        <end position="204"/>
    </location>
</feature>
<dbReference type="STRING" id="1590841.A0A2R6RFZ2"/>